<dbReference type="EMBL" id="UGQY01000004">
    <property type="protein sequence ID" value="SUA04765.1"/>
    <property type="molecule type" value="Genomic_DNA"/>
</dbReference>
<evidence type="ECO:0000256" key="1">
    <source>
        <dbReference type="ARBA" id="ARBA00004141"/>
    </source>
</evidence>
<keyword evidence="5 7" id="KW-0472">Membrane</keyword>
<dbReference type="GO" id="GO:0015093">
    <property type="term" value="F:ferrous iron transmembrane transporter activity"/>
    <property type="evidence" value="ECO:0007669"/>
    <property type="project" value="TreeGrafter"/>
</dbReference>
<feature type="compositionally biased region" description="Low complexity" evidence="6">
    <location>
        <begin position="282"/>
        <end position="302"/>
    </location>
</feature>
<evidence type="ECO:0000256" key="4">
    <source>
        <dbReference type="ARBA" id="ARBA00022989"/>
    </source>
</evidence>
<keyword evidence="4 7" id="KW-1133">Transmembrane helix</keyword>
<name>A0A378V308_MYCFO</name>
<feature type="transmembrane region" description="Helical" evidence="7">
    <location>
        <begin position="24"/>
        <end position="43"/>
    </location>
</feature>
<evidence type="ECO:0000256" key="5">
    <source>
        <dbReference type="ARBA" id="ARBA00023136"/>
    </source>
</evidence>
<evidence type="ECO:0000313" key="9">
    <source>
        <dbReference type="Proteomes" id="UP000255389"/>
    </source>
</evidence>
<comment type="similarity">
    <text evidence="2">Belongs to the oxidase-dependent Fe transporter (OFeT) (TC 9.A.10.1) family.</text>
</comment>
<dbReference type="Proteomes" id="UP000255389">
    <property type="component" value="Unassembled WGS sequence"/>
</dbReference>
<organism evidence="8 9">
    <name type="scientific">Mycolicibacterium fortuitum</name>
    <name type="common">Mycobacterium fortuitum</name>
    <dbReference type="NCBI Taxonomy" id="1766"/>
    <lineage>
        <taxon>Bacteria</taxon>
        <taxon>Bacillati</taxon>
        <taxon>Actinomycetota</taxon>
        <taxon>Actinomycetes</taxon>
        <taxon>Mycobacteriales</taxon>
        <taxon>Mycobacteriaceae</taxon>
        <taxon>Mycolicibacterium</taxon>
    </lineage>
</organism>
<dbReference type="GO" id="GO:0033573">
    <property type="term" value="C:high-affinity iron permease complex"/>
    <property type="evidence" value="ECO:0007669"/>
    <property type="project" value="InterPro"/>
</dbReference>
<proteinExistence type="inferred from homology"/>
<evidence type="ECO:0000256" key="3">
    <source>
        <dbReference type="ARBA" id="ARBA00022692"/>
    </source>
</evidence>
<dbReference type="InterPro" id="IPR004923">
    <property type="entry name" value="FTR1/Fip1/EfeU"/>
</dbReference>
<dbReference type="PANTHER" id="PTHR31632">
    <property type="entry name" value="IRON TRANSPORTER FTH1"/>
    <property type="match status" value="1"/>
</dbReference>
<dbReference type="PANTHER" id="PTHR31632:SF2">
    <property type="entry name" value="PLASMA MEMBRANE IRON PERMEASE"/>
    <property type="match status" value="1"/>
</dbReference>
<feature type="transmembrane region" description="Helical" evidence="7">
    <location>
        <begin position="258"/>
        <end position="276"/>
    </location>
</feature>
<accession>A0A378V308</accession>
<evidence type="ECO:0000256" key="6">
    <source>
        <dbReference type="SAM" id="MobiDB-lite"/>
    </source>
</evidence>
<evidence type="ECO:0000256" key="2">
    <source>
        <dbReference type="ARBA" id="ARBA00008333"/>
    </source>
</evidence>
<feature type="transmembrane region" description="Helical" evidence="7">
    <location>
        <begin position="192"/>
        <end position="213"/>
    </location>
</feature>
<gene>
    <name evidence="8" type="primary">efeU_2</name>
    <name evidence="8" type="ORF">NCTC1542_06273</name>
</gene>
<keyword evidence="3 7" id="KW-0812">Transmembrane</keyword>
<feature type="transmembrane region" description="Helical" evidence="7">
    <location>
        <begin position="50"/>
        <end position="74"/>
    </location>
</feature>
<feature type="transmembrane region" description="Helical" evidence="7">
    <location>
        <begin position="117"/>
        <end position="141"/>
    </location>
</feature>
<evidence type="ECO:0000313" key="8">
    <source>
        <dbReference type="EMBL" id="SUA04765.1"/>
    </source>
</evidence>
<dbReference type="NCBIfam" id="NF041756">
    <property type="entry name" value="EfeU"/>
    <property type="match status" value="1"/>
</dbReference>
<dbReference type="AlphaFoldDB" id="A0A378V308"/>
<feature type="transmembrane region" description="Helical" evidence="7">
    <location>
        <begin position="86"/>
        <end position="105"/>
    </location>
</feature>
<reference evidence="8 9" key="1">
    <citation type="submission" date="2018-06" db="EMBL/GenBank/DDBJ databases">
        <authorList>
            <consortium name="Pathogen Informatics"/>
            <person name="Doyle S."/>
        </authorList>
    </citation>
    <scope>NUCLEOTIDE SEQUENCE [LARGE SCALE GENOMIC DNA]</scope>
    <source>
        <strain evidence="8 9">NCTC1542</strain>
    </source>
</reference>
<sequence>MAVAYLAVGGASIAAQLVGSGLIGLREGLETGIVVMILVAFLVKSGRRDALKWVGLGVCAAVVMVAAIFLGVHYGTSTVTGVAAELVAGLASLVAVVIVTAMVLWMRTASRTISGDLKAGMTSAVAGGPVAIASLSFLAVGREGVETALLMVGYAENSSNTWPLIGLLIGIAAAVGLTVLLYVGAVRINFAAFFRGTGILLILVAAGILGYGMRALQTAGWLPGLGDAAFDISSWFDLSSWYGAVLQGIFNFRPDPTVLQALAWAAYVVVVLALFLRPSTPRAHPAPTTTETPPEAGVTTTAGIRPASESGAP</sequence>
<evidence type="ECO:0000256" key="7">
    <source>
        <dbReference type="SAM" id="Phobius"/>
    </source>
</evidence>
<protein>
    <submittedName>
        <fullName evidence="8">High-affinity Fe2+/Pb2+ permease</fullName>
    </submittedName>
</protein>
<dbReference type="Pfam" id="PF03239">
    <property type="entry name" value="FTR1"/>
    <property type="match status" value="1"/>
</dbReference>
<comment type="subcellular location">
    <subcellularLocation>
        <location evidence="1">Membrane</location>
        <topology evidence="1">Multi-pass membrane protein</topology>
    </subcellularLocation>
</comment>
<feature type="region of interest" description="Disordered" evidence="6">
    <location>
        <begin position="282"/>
        <end position="313"/>
    </location>
</feature>
<feature type="transmembrane region" description="Helical" evidence="7">
    <location>
        <begin position="161"/>
        <end position="185"/>
    </location>
</feature>